<comment type="caution">
    <text evidence="2">The sequence shown here is derived from an EMBL/GenBank/DDBJ whole genome shotgun (WGS) entry which is preliminary data.</text>
</comment>
<dbReference type="GO" id="GO:0042601">
    <property type="term" value="C:endospore-forming forespore"/>
    <property type="evidence" value="ECO:0007669"/>
    <property type="project" value="TreeGrafter"/>
</dbReference>
<dbReference type="Pfam" id="PF01636">
    <property type="entry name" value="APH"/>
    <property type="match status" value="1"/>
</dbReference>
<proteinExistence type="predicted"/>
<dbReference type="InterPro" id="IPR002575">
    <property type="entry name" value="Aminoglycoside_PTrfase"/>
</dbReference>
<keyword evidence="2" id="KW-0946">Virion</keyword>
<dbReference type="Gene3D" id="3.30.200.20">
    <property type="entry name" value="Phosphorylase Kinase, domain 1"/>
    <property type="match status" value="1"/>
</dbReference>
<dbReference type="InterPro" id="IPR011009">
    <property type="entry name" value="Kinase-like_dom_sf"/>
</dbReference>
<reference evidence="2 3" key="1">
    <citation type="submission" date="2018-02" db="EMBL/GenBank/DDBJ databases">
        <title>Genomic Encyclopedia of Archaeal and Bacterial Type Strains, Phase II (KMG-II): from individual species to whole genera.</title>
        <authorList>
            <person name="Goeker M."/>
        </authorList>
    </citation>
    <scope>NUCLEOTIDE SEQUENCE [LARGE SCALE GENOMIC DNA]</scope>
    <source>
        <strain evidence="2 3">DSM 15099</strain>
    </source>
</reference>
<dbReference type="SUPFAM" id="SSF56112">
    <property type="entry name" value="Protein kinase-like (PK-like)"/>
    <property type="match status" value="1"/>
</dbReference>
<dbReference type="OrthoDB" id="9771902at2"/>
<name>A0A2S6FZ62_9CLOT</name>
<dbReference type="GO" id="GO:0004672">
    <property type="term" value="F:protein kinase activity"/>
    <property type="evidence" value="ECO:0007669"/>
    <property type="project" value="InterPro"/>
</dbReference>
<dbReference type="PANTHER" id="PTHR39179">
    <property type="entry name" value="SPORE COAT PROTEIN I"/>
    <property type="match status" value="1"/>
</dbReference>
<evidence type="ECO:0000313" key="3">
    <source>
        <dbReference type="Proteomes" id="UP000239863"/>
    </source>
</evidence>
<keyword evidence="2" id="KW-0167">Capsid protein</keyword>
<dbReference type="InterPro" id="IPR014255">
    <property type="entry name" value="Spore_coat_CotS"/>
</dbReference>
<evidence type="ECO:0000259" key="1">
    <source>
        <dbReference type="Pfam" id="PF01636"/>
    </source>
</evidence>
<dbReference type="PROSITE" id="PS00109">
    <property type="entry name" value="PROTEIN_KINASE_TYR"/>
    <property type="match status" value="1"/>
</dbReference>
<dbReference type="EMBL" id="PTIS01000003">
    <property type="protein sequence ID" value="PPK48915.1"/>
    <property type="molecule type" value="Genomic_DNA"/>
</dbReference>
<dbReference type="Proteomes" id="UP000239863">
    <property type="component" value="Unassembled WGS sequence"/>
</dbReference>
<evidence type="ECO:0000313" key="2">
    <source>
        <dbReference type="EMBL" id="PPK48915.1"/>
    </source>
</evidence>
<dbReference type="NCBIfam" id="TIGR02906">
    <property type="entry name" value="spore_CotS"/>
    <property type="match status" value="1"/>
</dbReference>
<dbReference type="PANTHER" id="PTHR39179:SF1">
    <property type="entry name" value="SPORE COAT PROTEIN I"/>
    <property type="match status" value="1"/>
</dbReference>
<accession>A0A2S6FZ62</accession>
<feature type="domain" description="Aminoglycoside phosphotransferase" evidence="1">
    <location>
        <begin position="196"/>
        <end position="248"/>
    </location>
</feature>
<dbReference type="AlphaFoldDB" id="A0A2S6FZ62"/>
<gene>
    <name evidence="2" type="ORF">BD821_10335</name>
</gene>
<dbReference type="InterPro" id="IPR047175">
    <property type="entry name" value="CotS-like"/>
</dbReference>
<sequence length="338" mass="40695">MEEEYIKQKIKEEYGINVVYIKKIKNIYKLKDERGMFYALKIIKYEFAHFLFIMSAINHLYKNEFLSVVPFINTKEGSKYISLKDNYAYLNPWIIGRESNYDNPIELSLVTKKLAELHEKSQGFIVDNKMKPRIYWFKWFETFETRINEILGFKKIIEGKENKSNFDSKYLSILEEEVEIAKQSIYYLGKSNYLEKMTKEIDKHGFCHHDIANHNIIINSKDELSIIDFDYCILDTHLHDLSSILIRTMKNGRWDLSKALFILDRYNEVYALEQTDLPIMAAFIEFPQDYWQLGIQYYLEKQPWKEEIFLRKLNKIVEDRELKEDFIKEFRTQRYKGG</sequence>
<organism evidence="2 3">
    <name type="scientific">Clostridium algidicarnis DSM 15099</name>
    <dbReference type="NCBI Taxonomy" id="1121295"/>
    <lineage>
        <taxon>Bacteria</taxon>
        <taxon>Bacillati</taxon>
        <taxon>Bacillota</taxon>
        <taxon>Clostridia</taxon>
        <taxon>Eubacteriales</taxon>
        <taxon>Clostridiaceae</taxon>
        <taxon>Clostridium</taxon>
    </lineage>
</organism>
<dbReference type="STRING" id="37659.GCA_000703125_01965"/>
<protein>
    <submittedName>
        <fullName evidence="2">CotS family spore coat protein</fullName>
    </submittedName>
</protein>
<dbReference type="InterPro" id="IPR008266">
    <property type="entry name" value="Tyr_kinase_AS"/>
</dbReference>
<dbReference type="Gene3D" id="3.90.1200.10">
    <property type="match status" value="1"/>
</dbReference>